<gene>
    <name evidence="1" type="ORF">CPSG_03526</name>
</gene>
<dbReference type="VEuPathDB" id="FungiDB:CPSG_03526"/>
<evidence type="ECO:0000313" key="2">
    <source>
        <dbReference type="Proteomes" id="UP000002497"/>
    </source>
</evidence>
<dbReference type="HOGENOM" id="CLU_2133288_0_0_1"/>
<sequence>MACLSLYTTQILPQIGIDSHLTLVSMSEPVHSEGRHRFATDSRGNSTGHVLGLEALHDGVAEAESVISTSGPVHRYLGREDSYKSAILTPFTQWMITIKNGNDLAYFQGSGKF</sequence>
<reference evidence="2" key="1">
    <citation type="journal article" date="2010" name="Genome Res.">
        <title>Population genomic sequencing of Coccidioides fungi reveals recent hybridization and transposon control.</title>
        <authorList>
            <person name="Neafsey D.E."/>
            <person name="Barker B.M."/>
            <person name="Sharpton T.J."/>
            <person name="Stajich J.E."/>
            <person name="Park D.J."/>
            <person name="Whiston E."/>
            <person name="Hung C.-Y."/>
            <person name="McMahan C."/>
            <person name="White J."/>
            <person name="Sykes S."/>
            <person name="Heiman D."/>
            <person name="Young S."/>
            <person name="Zeng Q."/>
            <person name="Abouelleil A."/>
            <person name="Aftuck L."/>
            <person name="Bessette D."/>
            <person name="Brown A."/>
            <person name="FitzGerald M."/>
            <person name="Lui A."/>
            <person name="Macdonald J.P."/>
            <person name="Priest M."/>
            <person name="Orbach M.J."/>
            <person name="Galgiani J.N."/>
            <person name="Kirkland T.N."/>
            <person name="Cole G.T."/>
            <person name="Birren B.W."/>
            <person name="Henn M.R."/>
            <person name="Taylor J.W."/>
            <person name="Rounsley S.D."/>
        </authorList>
    </citation>
    <scope>NUCLEOTIDE SEQUENCE [LARGE SCALE GENOMIC DNA]</scope>
    <source>
        <strain evidence="2">RMSCC 757 / Silveira</strain>
    </source>
</reference>
<evidence type="ECO:0000313" key="1">
    <source>
        <dbReference type="EMBL" id="EFW20351.1"/>
    </source>
</evidence>
<accession>E9D098</accession>
<organism evidence="2">
    <name type="scientific">Coccidioides posadasii (strain RMSCC 757 / Silveira)</name>
    <name type="common">Valley fever fungus</name>
    <dbReference type="NCBI Taxonomy" id="443226"/>
    <lineage>
        <taxon>Eukaryota</taxon>
        <taxon>Fungi</taxon>
        <taxon>Dikarya</taxon>
        <taxon>Ascomycota</taxon>
        <taxon>Pezizomycotina</taxon>
        <taxon>Eurotiomycetes</taxon>
        <taxon>Eurotiomycetidae</taxon>
        <taxon>Onygenales</taxon>
        <taxon>Onygenaceae</taxon>
        <taxon>Coccidioides</taxon>
    </lineage>
</organism>
<name>E9D098_COCPS</name>
<dbReference type="EMBL" id="GL636489">
    <property type="protein sequence ID" value="EFW20351.1"/>
    <property type="molecule type" value="Genomic_DNA"/>
</dbReference>
<protein>
    <submittedName>
        <fullName evidence="1">Uncharacterized protein</fullName>
    </submittedName>
</protein>
<dbReference type="AlphaFoldDB" id="E9D098"/>
<reference evidence="2" key="2">
    <citation type="submission" date="2010-03" db="EMBL/GenBank/DDBJ databases">
        <title>The genome sequence of Coccidioides posadasii strain Silveira.</title>
        <authorList>
            <consortium name="The Broad Institute Genome Sequencing Center for Infectious Disease"/>
            <person name="Neafsey D."/>
            <person name="Orbach M."/>
            <person name="Henn M.R."/>
            <person name="Cole G.T."/>
            <person name="Galgiani J."/>
            <person name="Gardner M.J."/>
            <person name="Kirkland T.N."/>
            <person name="Taylor J.W."/>
            <person name="Young S.K."/>
            <person name="Zeng Q."/>
            <person name="Koehrsen M."/>
            <person name="Alvarado L."/>
            <person name="Berlin A."/>
            <person name="Borenstein D."/>
            <person name="Chapman S.B."/>
            <person name="Chen Z."/>
            <person name="Engels R."/>
            <person name="Freedman E."/>
            <person name="Gellesch M."/>
            <person name="Goldberg J."/>
            <person name="Griggs A."/>
            <person name="Gujja S."/>
            <person name="Heilman E."/>
            <person name="Heiman D."/>
            <person name="Howarth C."/>
            <person name="Jen D."/>
            <person name="Larson L."/>
            <person name="Mehta T."/>
            <person name="Neiman D."/>
            <person name="Park D."/>
            <person name="Pearson M."/>
            <person name="Richards J."/>
            <person name="Roberts A."/>
            <person name="Saif S."/>
            <person name="Shea T."/>
            <person name="Shenoy N."/>
            <person name="Sisk P."/>
            <person name="Stolte C."/>
            <person name="Sykes S."/>
            <person name="Walk T."/>
            <person name="White J."/>
            <person name="Yandava C."/>
            <person name="Haas B."/>
            <person name="Nusbaum C."/>
            <person name="Birren B."/>
        </authorList>
    </citation>
    <scope>NUCLEOTIDE SEQUENCE [LARGE SCALE GENOMIC DNA]</scope>
    <source>
        <strain evidence="2">RMSCC 757 / Silveira</strain>
    </source>
</reference>
<keyword evidence="2" id="KW-1185">Reference proteome</keyword>
<dbReference type="VEuPathDB" id="FungiDB:D8B26_003255"/>
<proteinExistence type="predicted"/>
<dbReference type="Proteomes" id="UP000002497">
    <property type="component" value="Unassembled WGS sequence"/>
</dbReference>